<dbReference type="EMBL" id="CYRX01000031">
    <property type="protein sequence ID" value="CUH61070.1"/>
    <property type="molecule type" value="Genomic_DNA"/>
</dbReference>
<evidence type="ECO:0008006" key="4">
    <source>
        <dbReference type="Google" id="ProtNLM"/>
    </source>
</evidence>
<keyword evidence="1" id="KW-0812">Transmembrane</keyword>
<evidence type="ECO:0000313" key="2">
    <source>
        <dbReference type="EMBL" id="CUH61070.1"/>
    </source>
</evidence>
<keyword evidence="1" id="KW-1133">Transmembrane helix</keyword>
<sequence>MPISRDIARSYVRPRAVVAEKLAAGRREDRVLAYVMGACLLLFVAQWPVLARAAHLEDGPPLDARLGGALLGWLMIAPLFFYIMAAVIHALAWVVGGKGTWFTARLGLFWTLLATTPLMLLNGLVSGFFGPGAEQMIVGTLVVLGFFWIWINAIIVTEGKEAAGV</sequence>
<proteinExistence type="predicted"/>
<name>A0A0P1F0H9_9RHOB</name>
<dbReference type="AlphaFoldDB" id="A0A0P1F0H9"/>
<dbReference type="RefSeq" id="WP_058123899.1">
    <property type="nucleotide sequence ID" value="NZ_CYRX01000031.1"/>
</dbReference>
<keyword evidence="1" id="KW-0472">Membrane</keyword>
<organism evidence="2 3">
    <name type="scientific">Thalassobacter stenotrophicus</name>
    <dbReference type="NCBI Taxonomy" id="266809"/>
    <lineage>
        <taxon>Bacteria</taxon>
        <taxon>Pseudomonadati</taxon>
        <taxon>Pseudomonadota</taxon>
        <taxon>Alphaproteobacteria</taxon>
        <taxon>Rhodobacterales</taxon>
        <taxon>Roseobacteraceae</taxon>
        <taxon>Thalassobacter</taxon>
    </lineage>
</organism>
<feature type="transmembrane region" description="Helical" evidence="1">
    <location>
        <begin position="31"/>
        <end position="50"/>
    </location>
</feature>
<feature type="transmembrane region" description="Helical" evidence="1">
    <location>
        <begin position="107"/>
        <end position="130"/>
    </location>
</feature>
<dbReference type="Proteomes" id="UP000051298">
    <property type="component" value="Unassembled WGS sequence"/>
</dbReference>
<gene>
    <name evidence="2" type="ORF">THS5294_02370</name>
</gene>
<evidence type="ECO:0000313" key="3">
    <source>
        <dbReference type="Proteomes" id="UP000051298"/>
    </source>
</evidence>
<feature type="transmembrane region" description="Helical" evidence="1">
    <location>
        <begin position="70"/>
        <end position="95"/>
    </location>
</feature>
<evidence type="ECO:0000256" key="1">
    <source>
        <dbReference type="SAM" id="Phobius"/>
    </source>
</evidence>
<dbReference type="STRING" id="266809.PM03_11020"/>
<protein>
    <recommendedName>
        <fullName evidence="4">Yip1 domain protein</fullName>
    </recommendedName>
</protein>
<reference evidence="2 3" key="1">
    <citation type="submission" date="2015-09" db="EMBL/GenBank/DDBJ databases">
        <authorList>
            <consortium name="Swine Surveillance"/>
        </authorList>
    </citation>
    <scope>NUCLEOTIDE SEQUENCE [LARGE SCALE GENOMIC DNA]</scope>
    <source>
        <strain evidence="2 3">CECT 5294</strain>
    </source>
</reference>
<dbReference type="eggNOG" id="ENOG5032FFG">
    <property type="taxonomic scope" value="Bacteria"/>
</dbReference>
<feature type="transmembrane region" description="Helical" evidence="1">
    <location>
        <begin position="136"/>
        <end position="156"/>
    </location>
</feature>
<accession>A0A0P1F0H9</accession>